<dbReference type="AlphaFoldDB" id="A0A2A4Z119"/>
<organism evidence="1">
    <name type="scientific">OCS116 cluster bacterium</name>
    <dbReference type="NCBI Taxonomy" id="2030921"/>
    <lineage>
        <taxon>Bacteria</taxon>
        <taxon>Pseudomonadati</taxon>
        <taxon>Pseudomonadota</taxon>
        <taxon>Alphaproteobacteria</taxon>
        <taxon>OCS116 cluster</taxon>
    </lineage>
</organism>
<dbReference type="InterPro" id="IPR021270">
    <property type="entry name" value="DUF2849"/>
</dbReference>
<comment type="caution">
    <text evidence="1">The sequence shown here is derived from an EMBL/GenBank/DDBJ whole genome shotgun (WGS) entry which is preliminary data.</text>
</comment>
<reference key="1">
    <citation type="submission" date="2017-08" db="EMBL/GenBank/DDBJ databases">
        <title>A dynamic microbial community with high functional redundancy inhabits the cold, oxic subseafloor aquifer.</title>
        <authorList>
            <person name="Tully B.J."/>
            <person name="Wheat C.G."/>
            <person name="Glazer B.T."/>
            <person name="Huber J.A."/>
        </authorList>
    </citation>
    <scope>NUCLEOTIDE SEQUENCE [LARGE SCALE GENOMIC DNA]</scope>
</reference>
<protein>
    <recommendedName>
        <fullName evidence="2">DUF2849 domain-containing protein</fullName>
    </recommendedName>
</protein>
<reference evidence="1" key="2">
    <citation type="journal article" date="2018" name="ISME J.">
        <title>A dynamic microbial community with high functional redundancy inhabits the cold, oxic subseafloor aquifer.</title>
        <authorList>
            <person name="Tully B.J."/>
            <person name="Wheat C.G."/>
            <person name="Glazer B.T."/>
            <person name="Huber J.A."/>
        </authorList>
    </citation>
    <scope>NUCLEOTIDE SEQUENCE</scope>
    <source>
        <strain evidence="1">NORP83</strain>
    </source>
</reference>
<proteinExistence type="predicted"/>
<evidence type="ECO:0008006" key="2">
    <source>
        <dbReference type="Google" id="ProtNLM"/>
    </source>
</evidence>
<name>A0A2A4Z119_9PROT</name>
<dbReference type="Pfam" id="PF11011">
    <property type="entry name" value="DUF2849"/>
    <property type="match status" value="1"/>
</dbReference>
<accession>A0A2A4Z119</accession>
<sequence length="124" mass="13431">MALAKQIKPLKNPVSVTANLLLKGSTVYLKADATWSENIADSAVAHDREQETALLALANITEKTQYVVGAYSFGIKIIDGKATPLGMREIIRAKGIPTIVPDGLTTKPEWQNQFTADNANSHKI</sequence>
<evidence type="ECO:0000313" key="1">
    <source>
        <dbReference type="EMBL" id="PCJ00717.1"/>
    </source>
</evidence>
<dbReference type="EMBL" id="NVUS01000010">
    <property type="protein sequence ID" value="PCJ00717.1"/>
    <property type="molecule type" value="Genomic_DNA"/>
</dbReference>
<gene>
    <name evidence="1" type="ORF">COB13_08885</name>
</gene>